<dbReference type="Proteomes" id="UP000324222">
    <property type="component" value="Unassembled WGS sequence"/>
</dbReference>
<organism evidence="1 2">
    <name type="scientific">Portunus trituberculatus</name>
    <name type="common">Swimming crab</name>
    <name type="synonym">Neptunus trituberculatus</name>
    <dbReference type="NCBI Taxonomy" id="210409"/>
    <lineage>
        <taxon>Eukaryota</taxon>
        <taxon>Metazoa</taxon>
        <taxon>Ecdysozoa</taxon>
        <taxon>Arthropoda</taxon>
        <taxon>Crustacea</taxon>
        <taxon>Multicrustacea</taxon>
        <taxon>Malacostraca</taxon>
        <taxon>Eumalacostraca</taxon>
        <taxon>Eucarida</taxon>
        <taxon>Decapoda</taxon>
        <taxon>Pleocyemata</taxon>
        <taxon>Brachyura</taxon>
        <taxon>Eubrachyura</taxon>
        <taxon>Portunoidea</taxon>
        <taxon>Portunidae</taxon>
        <taxon>Portuninae</taxon>
        <taxon>Portunus</taxon>
    </lineage>
</organism>
<name>A0A5B7EY27_PORTR</name>
<accession>A0A5B7EY27</accession>
<evidence type="ECO:0000313" key="1">
    <source>
        <dbReference type="EMBL" id="MPC38345.1"/>
    </source>
</evidence>
<protein>
    <submittedName>
        <fullName evidence="1">Uncharacterized protein</fullName>
    </submittedName>
</protein>
<dbReference type="EMBL" id="VSRR010004043">
    <property type="protein sequence ID" value="MPC38345.1"/>
    <property type="molecule type" value="Genomic_DNA"/>
</dbReference>
<sequence>MLDGREFHVLGPVTENALAPVSVLEGKTGYVDICKRDVRCSTSRMDGLGWCSVSQTGSLGSRIRLAGDRYSCVRLTDDMGNCVWLTGGRVSCVWLTSDVGSCIWLTGNRGYVRLTSNKDSGA</sequence>
<proteinExistence type="predicted"/>
<reference evidence="1 2" key="1">
    <citation type="submission" date="2019-05" db="EMBL/GenBank/DDBJ databases">
        <title>Another draft genome of Portunus trituberculatus and its Hox gene families provides insights of decapod evolution.</title>
        <authorList>
            <person name="Jeong J.-H."/>
            <person name="Song I."/>
            <person name="Kim S."/>
            <person name="Choi T."/>
            <person name="Kim D."/>
            <person name="Ryu S."/>
            <person name="Kim W."/>
        </authorList>
    </citation>
    <scope>NUCLEOTIDE SEQUENCE [LARGE SCALE GENOMIC DNA]</scope>
    <source>
        <tissue evidence="1">Muscle</tissue>
    </source>
</reference>
<dbReference type="AlphaFoldDB" id="A0A5B7EY27"/>
<gene>
    <name evidence="1" type="ORF">E2C01_031851</name>
</gene>
<keyword evidence="2" id="KW-1185">Reference proteome</keyword>
<comment type="caution">
    <text evidence="1">The sequence shown here is derived from an EMBL/GenBank/DDBJ whole genome shotgun (WGS) entry which is preliminary data.</text>
</comment>
<evidence type="ECO:0000313" key="2">
    <source>
        <dbReference type="Proteomes" id="UP000324222"/>
    </source>
</evidence>